<dbReference type="EMBL" id="CAKKNE010000004">
    <property type="protein sequence ID" value="CAH0373528.1"/>
    <property type="molecule type" value="Genomic_DNA"/>
</dbReference>
<dbReference type="Pfam" id="PF13424">
    <property type="entry name" value="TPR_12"/>
    <property type="match status" value="1"/>
</dbReference>
<dbReference type="PROSITE" id="PS50865">
    <property type="entry name" value="ZF_MYND_2"/>
    <property type="match status" value="1"/>
</dbReference>
<gene>
    <name evidence="7" type="ORF">PECAL_4P07340</name>
</gene>
<organism evidence="7 8">
    <name type="scientific">Pelagomonas calceolata</name>
    <dbReference type="NCBI Taxonomy" id="35677"/>
    <lineage>
        <taxon>Eukaryota</taxon>
        <taxon>Sar</taxon>
        <taxon>Stramenopiles</taxon>
        <taxon>Ochrophyta</taxon>
        <taxon>Pelagophyceae</taxon>
        <taxon>Pelagomonadales</taxon>
        <taxon>Pelagomonadaceae</taxon>
        <taxon>Pelagomonas</taxon>
    </lineage>
</organism>
<evidence type="ECO:0000259" key="6">
    <source>
        <dbReference type="PROSITE" id="PS50865"/>
    </source>
</evidence>
<sequence>MILTHCAVCAVELGLSLGKKCGRCSTRYCGAECQKQHWEQGGHDKLCKLIKKSGGAEQYHANTKYSEAVTVAAEACAEDTKGQTCYICTQALHWKTKEGLVRGCACRGTAGVAHVSCLVEQAKILMDEAEENNLGLKALNERWPRWHKCSLCEQTYHGVVMCALGWACWKTYLGRPETDWPRCLAMQQLGHGLGAADHHEDALSVKEAEMAMLRRLSVPEGEMLNVQCNLAITYASLGRHEQALSLRRDIYSGRLKLNGEEHPETLREANNYATTLSELQRYQEAKSLLRKTMPVARRVLGEDNETRILTRWIYADALYTDPGATLDDLREAVTTLEDIEPIARRVLGGAHPRTMAIERTLQKARAASEAKATEAITPGERVADK</sequence>
<feature type="domain" description="MYND-type" evidence="6">
    <location>
        <begin position="6"/>
        <end position="47"/>
    </location>
</feature>
<dbReference type="GO" id="GO:0008270">
    <property type="term" value="F:zinc ion binding"/>
    <property type="evidence" value="ECO:0007669"/>
    <property type="project" value="UniProtKB-KW"/>
</dbReference>
<dbReference type="Proteomes" id="UP000789595">
    <property type="component" value="Unassembled WGS sequence"/>
</dbReference>
<evidence type="ECO:0000256" key="3">
    <source>
        <dbReference type="ARBA" id="ARBA00022833"/>
    </source>
</evidence>
<dbReference type="InterPro" id="IPR002893">
    <property type="entry name" value="Znf_MYND"/>
</dbReference>
<comment type="caution">
    <text evidence="7">The sequence shown here is derived from an EMBL/GenBank/DDBJ whole genome shotgun (WGS) entry which is preliminary data.</text>
</comment>
<feature type="signal peptide" evidence="5">
    <location>
        <begin position="1"/>
        <end position="18"/>
    </location>
</feature>
<proteinExistence type="predicted"/>
<dbReference type="Pfam" id="PF12906">
    <property type="entry name" value="RINGv"/>
    <property type="match status" value="1"/>
</dbReference>
<protein>
    <recommendedName>
        <fullName evidence="6">MYND-type domain-containing protein</fullName>
    </recommendedName>
</protein>
<dbReference type="OrthoDB" id="5390606at2759"/>
<evidence type="ECO:0000256" key="5">
    <source>
        <dbReference type="SAM" id="SignalP"/>
    </source>
</evidence>
<dbReference type="PANTHER" id="PTHR46082:SF6">
    <property type="entry name" value="AAA+ ATPASE DOMAIN-CONTAINING PROTEIN-RELATED"/>
    <property type="match status" value="1"/>
</dbReference>
<dbReference type="PANTHER" id="PTHR46082">
    <property type="entry name" value="ATP/GTP-BINDING PROTEIN-RELATED"/>
    <property type="match status" value="1"/>
</dbReference>
<dbReference type="InterPro" id="IPR013083">
    <property type="entry name" value="Znf_RING/FYVE/PHD"/>
</dbReference>
<dbReference type="SUPFAM" id="SSF48452">
    <property type="entry name" value="TPR-like"/>
    <property type="match status" value="1"/>
</dbReference>
<evidence type="ECO:0000256" key="4">
    <source>
        <dbReference type="PROSITE-ProRule" id="PRU00134"/>
    </source>
</evidence>
<accession>A0A8J2SIR8</accession>
<keyword evidence="2 4" id="KW-0863">Zinc-finger</keyword>
<dbReference type="InterPro" id="IPR053137">
    <property type="entry name" value="NLR-like"/>
</dbReference>
<feature type="chain" id="PRO_5035239120" description="MYND-type domain-containing protein" evidence="5">
    <location>
        <begin position="19"/>
        <end position="385"/>
    </location>
</feature>
<dbReference type="InterPro" id="IPR011016">
    <property type="entry name" value="Znf_RING-CH"/>
</dbReference>
<dbReference type="Gene3D" id="1.25.40.10">
    <property type="entry name" value="Tetratricopeptide repeat domain"/>
    <property type="match status" value="1"/>
</dbReference>
<keyword evidence="8" id="KW-1185">Reference proteome</keyword>
<dbReference type="AlphaFoldDB" id="A0A8J2SIR8"/>
<dbReference type="SUPFAM" id="SSF144232">
    <property type="entry name" value="HIT/MYND zinc finger-like"/>
    <property type="match status" value="1"/>
</dbReference>
<evidence type="ECO:0000256" key="1">
    <source>
        <dbReference type="ARBA" id="ARBA00022723"/>
    </source>
</evidence>
<dbReference type="Pfam" id="PF01753">
    <property type="entry name" value="zf-MYND"/>
    <property type="match status" value="1"/>
</dbReference>
<evidence type="ECO:0000256" key="2">
    <source>
        <dbReference type="ARBA" id="ARBA00022771"/>
    </source>
</evidence>
<dbReference type="Gene3D" id="6.10.140.2220">
    <property type="match status" value="1"/>
</dbReference>
<keyword evidence="1" id="KW-0479">Metal-binding</keyword>
<dbReference type="InterPro" id="IPR011990">
    <property type="entry name" value="TPR-like_helical_dom_sf"/>
</dbReference>
<evidence type="ECO:0000313" key="7">
    <source>
        <dbReference type="EMBL" id="CAH0373528.1"/>
    </source>
</evidence>
<dbReference type="Gene3D" id="3.30.40.10">
    <property type="entry name" value="Zinc/RING finger domain, C3HC4 (zinc finger)"/>
    <property type="match status" value="1"/>
</dbReference>
<keyword evidence="3" id="KW-0862">Zinc</keyword>
<keyword evidence="5" id="KW-0732">Signal</keyword>
<name>A0A8J2SIR8_9STRA</name>
<reference evidence="7" key="1">
    <citation type="submission" date="2021-11" db="EMBL/GenBank/DDBJ databases">
        <authorList>
            <consortium name="Genoscope - CEA"/>
            <person name="William W."/>
        </authorList>
    </citation>
    <scope>NUCLEOTIDE SEQUENCE</scope>
</reference>
<evidence type="ECO:0000313" key="8">
    <source>
        <dbReference type="Proteomes" id="UP000789595"/>
    </source>
</evidence>